<dbReference type="EMBL" id="CAJNIZ010045831">
    <property type="protein sequence ID" value="CAE7731083.1"/>
    <property type="molecule type" value="Genomic_DNA"/>
</dbReference>
<dbReference type="Proteomes" id="UP000649617">
    <property type="component" value="Unassembled WGS sequence"/>
</dbReference>
<organism evidence="1 2">
    <name type="scientific">Symbiodinium pilosum</name>
    <name type="common">Dinoflagellate</name>
    <dbReference type="NCBI Taxonomy" id="2952"/>
    <lineage>
        <taxon>Eukaryota</taxon>
        <taxon>Sar</taxon>
        <taxon>Alveolata</taxon>
        <taxon>Dinophyceae</taxon>
        <taxon>Suessiales</taxon>
        <taxon>Symbiodiniaceae</taxon>
        <taxon>Symbiodinium</taxon>
    </lineage>
</organism>
<reference evidence="1" key="1">
    <citation type="submission" date="2021-02" db="EMBL/GenBank/DDBJ databases">
        <authorList>
            <person name="Dougan E. K."/>
            <person name="Rhodes N."/>
            <person name="Thang M."/>
            <person name="Chan C."/>
        </authorList>
    </citation>
    <scope>NUCLEOTIDE SEQUENCE</scope>
</reference>
<evidence type="ECO:0000313" key="1">
    <source>
        <dbReference type="EMBL" id="CAE7731083.1"/>
    </source>
</evidence>
<gene>
    <name evidence="1" type="ORF">SPIL2461_LOCUS20975</name>
</gene>
<dbReference type="OrthoDB" id="10268344at2759"/>
<feature type="non-terminal residue" evidence="1">
    <location>
        <position position="1"/>
    </location>
</feature>
<sequence length="176" mass="19293">LLQEMRNLGTNRVFVLAVLLVYWTDFHKELPSPELSTSAVAIAAILRGKPGELVAHFGLKCSSFTPVNQATSGRSPCVAIGNVCFPSVRDGNALASREYPAEFGYKLGQIMKDLKTRHFGTPESQGGVPAAEDTFAAMEFEDMWPEADLVSVCHYVRAGSNLHIPESFRRVLPQIL</sequence>
<keyword evidence="2" id="KW-1185">Reference proteome</keyword>
<dbReference type="AlphaFoldDB" id="A0A812X9G7"/>
<evidence type="ECO:0000313" key="2">
    <source>
        <dbReference type="Proteomes" id="UP000649617"/>
    </source>
</evidence>
<name>A0A812X9G7_SYMPI</name>
<accession>A0A812X9G7</accession>
<protein>
    <submittedName>
        <fullName evidence="1">Uncharacterized protein</fullName>
    </submittedName>
</protein>
<comment type="caution">
    <text evidence="1">The sequence shown here is derived from an EMBL/GenBank/DDBJ whole genome shotgun (WGS) entry which is preliminary data.</text>
</comment>
<proteinExistence type="predicted"/>